<dbReference type="SMART" id="SM00327">
    <property type="entry name" value="VWA"/>
    <property type="match status" value="1"/>
</dbReference>
<dbReference type="SMART" id="SM00240">
    <property type="entry name" value="FHA"/>
    <property type="match status" value="1"/>
</dbReference>
<dbReference type="CDD" id="cd00198">
    <property type="entry name" value="vWFA"/>
    <property type="match status" value="1"/>
</dbReference>
<feature type="transmembrane region" description="Helical" evidence="1">
    <location>
        <begin position="363"/>
        <end position="381"/>
    </location>
</feature>
<dbReference type="RefSeq" id="WP_014778451.1">
    <property type="nucleotide sequence ID" value="NC_018012.1"/>
</dbReference>
<organism evidence="5 6">
    <name type="scientific">Thiocystis violascens (strain ATCC 17096 / DSM 198 / 6111)</name>
    <name type="common">Chromatium violascens</name>
    <dbReference type="NCBI Taxonomy" id="765911"/>
    <lineage>
        <taxon>Bacteria</taxon>
        <taxon>Pseudomonadati</taxon>
        <taxon>Pseudomonadota</taxon>
        <taxon>Gammaproteobacteria</taxon>
        <taxon>Chromatiales</taxon>
        <taxon>Chromatiaceae</taxon>
        <taxon>Thiocystis</taxon>
    </lineage>
</organism>
<dbReference type="SUPFAM" id="SSF49879">
    <property type="entry name" value="SMAD/FHA domain"/>
    <property type="match status" value="1"/>
</dbReference>
<reference evidence="5 6" key="1">
    <citation type="submission" date="2012-06" db="EMBL/GenBank/DDBJ databases">
        <title>Complete sequence of Thiocystis violascens DSM 198.</title>
        <authorList>
            <consortium name="US DOE Joint Genome Institute"/>
            <person name="Lucas S."/>
            <person name="Han J."/>
            <person name="Lapidus A."/>
            <person name="Cheng J.-F."/>
            <person name="Goodwin L."/>
            <person name="Pitluck S."/>
            <person name="Peters L."/>
            <person name="Ovchinnikova G."/>
            <person name="Teshima H."/>
            <person name="Detter J.C."/>
            <person name="Han C."/>
            <person name="Tapia R."/>
            <person name="Land M."/>
            <person name="Hauser L."/>
            <person name="Kyrpides N."/>
            <person name="Ivanova N."/>
            <person name="Pagani I."/>
            <person name="Vogl K."/>
            <person name="Liu Z."/>
            <person name="Frigaard N.-U."/>
            <person name="Bryant D."/>
            <person name="Woyke T."/>
        </authorList>
    </citation>
    <scope>NUCLEOTIDE SEQUENCE [LARGE SCALE GENOMIC DNA]</scope>
    <source>
        <strain evidence="6">ATCC 17096 / DSM 198 / 6111</strain>
    </source>
</reference>
<feature type="domain" description="VWFA" evidence="4">
    <location>
        <begin position="88"/>
        <end position="273"/>
    </location>
</feature>
<evidence type="ECO:0000259" key="4">
    <source>
        <dbReference type="PROSITE" id="PS50234"/>
    </source>
</evidence>
<keyword evidence="2" id="KW-0732">Signal</keyword>
<sequence length="531" mass="55257">MSWLPWRLLALSAVLGATLAVHAGPPAAIAISQALAEGTAVTAYVAIRDESGEPVSGIEAGQLHATLGTQVAEVTSVTPFAATGEGVLYVFLVDVSRSLDAAQFARIQQALRDWIAALGEPDRAALLTFGENVRTAVAPTADRAALIAAIATLAPMDLRTALHQALAQGLALGRQQGEGLPSRRALVILSDGIDDAPGGMTAEEVETQVAEGAVPIYAIGLSRVRERAARELGLAALGRFARRSGGMFSDAGATDPGAAYATMRERIRTVERIEVRCASCVADGNRYRLRIGLTQAGLTLNDGVDVRLYPVVMPAPVAPVPVAPTPAIPPDAAASEEPPTAPDPVAAAPADPARVLAGLLASWWPGLAGVLVVALFGGWLFRRRRRVAPDTNDIPAVAPKTLAPNVLPIDNLAPTSSARPEPAQQSPATGPALILTFMNGARRGETVRLVLNPAALIGRAGACSLRLAEDDEVSTQHARLSLQGRQAILEDLGSTNQTWLNGVPLSAPHPVRDGDVLRVGQTELRLGGSGR</sequence>
<keyword evidence="1" id="KW-0812">Transmembrane</keyword>
<evidence type="ECO:0000256" key="2">
    <source>
        <dbReference type="SAM" id="SignalP"/>
    </source>
</evidence>
<dbReference type="InterPro" id="IPR002035">
    <property type="entry name" value="VWF_A"/>
</dbReference>
<dbReference type="Gene3D" id="2.60.200.20">
    <property type="match status" value="1"/>
</dbReference>
<dbReference type="PROSITE" id="PS50006">
    <property type="entry name" value="FHA_DOMAIN"/>
    <property type="match status" value="1"/>
</dbReference>
<evidence type="ECO:0000313" key="5">
    <source>
        <dbReference type="EMBL" id="AFL73995.1"/>
    </source>
</evidence>
<proteinExistence type="predicted"/>
<dbReference type="Pfam" id="PF00092">
    <property type="entry name" value="VWA"/>
    <property type="match status" value="1"/>
</dbReference>
<dbReference type="AlphaFoldDB" id="I3YAH7"/>
<evidence type="ECO:0000313" key="6">
    <source>
        <dbReference type="Proteomes" id="UP000006062"/>
    </source>
</evidence>
<keyword evidence="1" id="KW-1133">Transmembrane helix</keyword>
<evidence type="ECO:0000259" key="3">
    <source>
        <dbReference type="PROSITE" id="PS50006"/>
    </source>
</evidence>
<dbReference type="Gene3D" id="3.40.50.410">
    <property type="entry name" value="von Willebrand factor, type A domain"/>
    <property type="match status" value="1"/>
</dbReference>
<dbReference type="EMBL" id="CP003154">
    <property type="protein sequence ID" value="AFL73995.1"/>
    <property type="molecule type" value="Genomic_DNA"/>
</dbReference>
<keyword evidence="6" id="KW-1185">Reference proteome</keyword>
<dbReference type="InterPro" id="IPR008984">
    <property type="entry name" value="SMAD_FHA_dom_sf"/>
</dbReference>
<feature type="chain" id="PRO_5003682877" evidence="2">
    <location>
        <begin position="24"/>
        <end position="531"/>
    </location>
</feature>
<dbReference type="CDD" id="cd00060">
    <property type="entry name" value="FHA"/>
    <property type="match status" value="1"/>
</dbReference>
<keyword evidence="1" id="KW-0472">Membrane</keyword>
<dbReference type="eggNOG" id="COG2304">
    <property type="taxonomic scope" value="Bacteria"/>
</dbReference>
<dbReference type="KEGG" id="tvi:Thivi_2038"/>
<dbReference type="SUPFAM" id="SSF53300">
    <property type="entry name" value="vWA-like"/>
    <property type="match status" value="1"/>
</dbReference>
<feature type="signal peptide" evidence="2">
    <location>
        <begin position="1"/>
        <end position="23"/>
    </location>
</feature>
<dbReference type="OrthoDB" id="9815482at2"/>
<protein>
    <submittedName>
        <fullName evidence="5">FHA domain-containing protein</fullName>
    </submittedName>
</protein>
<dbReference type="STRING" id="765911.Thivi_2038"/>
<dbReference type="Pfam" id="PF00498">
    <property type="entry name" value="FHA"/>
    <property type="match status" value="1"/>
</dbReference>
<dbReference type="HOGENOM" id="CLU_512798_0_0_6"/>
<dbReference type="InterPro" id="IPR036465">
    <property type="entry name" value="vWFA_dom_sf"/>
</dbReference>
<evidence type="ECO:0000256" key="1">
    <source>
        <dbReference type="SAM" id="Phobius"/>
    </source>
</evidence>
<dbReference type="InterPro" id="IPR050923">
    <property type="entry name" value="Cell_Proc_Reg/RNA_Proc"/>
</dbReference>
<dbReference type="InterPro" id="IPR000253">
    <property type="entry name" value="FHA_dom"/>
</dbReference>
<dbReference type="PROSITE" id="PS50234">
    <property type="entry name" value="VWFA"/>
    <property type="match status" value="1"/>
</dbReference>
<dbReference type="eggNOG" id="COG1716">
    <property type="taxonomic scope" value="Bacteria"/>
</dbReference>
<accession>I3YAH7</accession>
<dbReference type="PANTHER" id="PTHR23308">
    <property type="entry name" value="NUCLEAR INHIBITOR OF PROTEIN PHOSPHATASE-1"/>
    <property type="match status" value="1"/>
</dbReference>
<dbReference type="Proteomes" id="UP000006062">
    <property type="component" value="Chromosome"/>
</dbReference>
<feature type="domain" description="FHA" evidence="3">
    <location>
        <begin position="455"/>
        <end position="505"/>
    </location>
</feature>
<gene>
    <name evidence="5" type="ordered locus">Thivi_2038</name>
</gene>
<name>I3YAH7_THIV6</name>